<evidence type="ECO:0000256" key="2">
    <source>
        <dbReference type="ARBA" id="ARBA00022679"/>
    </source>
</evidence>
<dbReference type="EMBL" id="CM000883">
    <property type="protein sequence ID" value="KQJ92047.1"/>
    <property type="molecule type" value="Genomic_DNA"/>
</dbReference>
<dbReference type="PANTHER" id="PTHR11926">
    <property type="entry name" value="GLUCOSYL/GLUCURONOSYL TRANSFERASES"/>
    <property type="match status" value="1"/>
</dbReference>
<dbReference type="AlphaFoldDB" id="I1ITZ9"/>
<dbReference type="FunFam" id="3.40.50.2000:FF:000120">
    <property type="entry name" value="UDP-glycosyltransferase 76C1"/>
    <property type="match status" value="1"/>
</dbReference>
<organism evidence="4">
    <name type="scientific">Brachypodium distachyon</name>
    <name type="common">Purple false brome</name>
    <name type="synonym">Trachynia distachya</name>
    <dbReference type="NCBI Taxonomy" id="15368"/>
    <lineage>
        <taxon>Eukaryota</taxon>
        <taxon>Viridiplantae</taxon>
        <taxon>Streptophyta</taxon>
        <taxon>Embryophyta</taxon>
        <taxon>Tracheophyta</taxon>
        <taxon>Spermatophyta</taxon>
        <taxon>Magnoliopsida</taxon>
        <taxon>Liliopsida</taxon>
        <taxon>Poales</taxon>
        <taxon>Poaceae</taxon>
        <taxon>BOP clade</taxon>
        <taxon>Pooideae</taxon>
        <taxon>Stipodae</taxon>
        <taxon>Brachypodieae</taxon>
        <taxon>Brachypodium</taxon>
    </lineage>
</organism>
<dbReference type="GeneID" id="104584772"/>
<evidence type="ECO:0000313" key="4">
    <source>
        <dbReference type="EnsemblPlants" id="KQJ92047"/>
    </source>
</evidence>
<dbReference type="FunFam" id="3.40.50.2000:FF:000060">
    <property type="entry name" value="Glycosyltransferase"/>
    <property type="match status" value="1"/>
</dbReference>
<keyword evidence="2" id="KW-0808">Transferase</keyword>
<keyword evidence="5" id="KW-1185">Reference proteome</keyword>
<reference evidence="4" key="3">
    <citation type="submission" date="2018-08" db="UniProtKB">
        <authorList>
            <consortium name="EnsemblPlants"/>
        </authorList>
    </citation>
    <scope>IDENTIFICATION</scope>
    <source>
        <strain evidence="4">cv. Bd21</strain>
    </source>
</reference>
<reference evidence="3 4" key="1">
    <citation type="journal article" date="2010" name="Nature">
        <title>Genome sequencing and analysis of the model grass Brachypodium distachyon.</title>
        <authorList>
            <consortium name="International Brachypodium Initiative"/>
        </authorList>
    </citation>
    <scope>NUCLEOTIDE SEQUENCE [LARGE SCALE GENOMIC DNA]</scope>
    <source>
        <strain evidence="3">Bd21</strain>
        <strain evidence="4">cv. Bd21</strain>
    </source>
</reference>
<dbReference type="InterPro" id="IPR002213">
    <property type="entry name" value="UDP_glucos_trans"/>
</dbReference>
<dbReference type="OMA" id="PWFQTED"/>
<dbReference type="KEGG" id="bdi:104584772"/>
<protein>
    <recommendedName>
        <fullName evidence="6">Glycosyltransferase</fullName>
    </recommendedName>
</protein>
<reference evidence="3" key="2">
    <citation type="submission" date="2017-06" db="EMBL/GenBank/DDBJ databases">
        <title>WGS assembly of Brachypodium distachyon.</title>
        <authorList>
            <consortium name="The International Brachypodium Initiative"/>
            <person name="Lucas S."/>
            <person name="Harmon-Smith M."/>
            <person name="Lail K."/>
            <person name="Tice H."/>
            <person name="Grimwood J."/>
            <person name="Bruce D."/>
            <person name="Barry K."/>
            <person name="Shu S."/>
            <person name="Lindquist E."/>
            <person name="Wang M."/>
            <person name="Pitluck S."/>
            <person name="Vogel J.P."/>
            <person name="Garvin D.F."/>
            <person name="Mockler T.C."/>
            <person name="Schmutz J."/>
            <person name="Rokhsar D."/>
            <person name="Bevan M.W."/>
        </authorList>
    </citation>
    <scope>NUCLEOTIDE SEQUENCE</scope>
    <source>
        <strain evidence="3">Bd21</strain>
    </source>
</reference>
<gene>
    <name evidence="4" type="primary">LOC104584772</name>
    <name evidence="3" type="ORF">BRADI_4g41410v3</name>
</gene>
<dbReference type="Pfam" id="PF00201">
    <property type="entry name" value="UDPGT"/>
    <property type="match status" value="1"/>
</dbReference>
<dbReference type="GO" id="GO:0005737">
    <property type="term" value="C:cytoplasm"/>
    <property type="evidence" value="ECO:0000318"/>
    <property type="project" value="GO_Central"/>
</dbReference>
<dbReference type="RefSeq" id="XP_010238669.1">
    <property type="nucleotide sequence ID" value="XM_010240367.3"/>
</dbReference>
<name>I1ITZ9_BRADI</name>
<dbReference type="PANTHER" id="PTHR11926:SF950">
    <property type="entry name" value="UDP-GLYCOSYLTRANSFERASE 76C1"/>
    <property type="match status" value="1"/>
</dbReference>
<dbReference type="Gene3D" id="3.40.50.2000">
    <property type="entry name" value="Glycogen Phosphorylase B"/>
    <property type="match status" value="2"/>
</dbReference>
<dbReference type="CDD" id="cd03784">
    <property type="entry name" value="GT1_Gtf-like"/>
    <property type="match status" value="1"/>
</dbReference>
<dbReference type="eggNOG" id="KOG1192">
    <property type="taxonomic scope" value="Eukaryota"/>
</dbReference>
<evidence type="ECO:0000313" key="5">
    <source>
        <dbReference type="Proteomes" id="UP000008810"/>
    </source>
</evidence>
<evidence type="ECO:0000313" key="3">
    <source>
        <dbReference type="EMBL" id="KQJ92047.1"/>
    </source>
</evidence>
<dbReference type="Gramene" id="KQJ92047">
    <property type="protein sequence ID" value="KQJ92047"/>
    <property type="gene ID" value="BRADI_4g41410v3"/>
</dbReference>
<dbReference type="Proteomes" id="UP000008810">
    <property type="component" value="Chromosome 4"/>
</dbReference>
<proteinExistence type="inferred from homology"/>
<accession>I1ITZ9</accession>
<dbReference type="HOGENOM" id="CLU_001724_0_0_1"/>
<sequence>MAVVVDDDGLTRGGGRRRIVLFPLPFQGHISPMLQLADVLHRRGHLAVTVLHTARNAPDPAARPDGFDFVPVPDGMPAAVAASDDPLEKILAMNAAMDTSGCVRDALASILLSATEEQQPVSCLIMDTALPAAQKAAAALGLPTVVLHTVSAASTRLYRSYAMLHDKGYLPAQEQELNRPVKELPPLRVSDLFDPSKHPDQESANKILDGNFRTTSNSAGVVINTFEALETPELAALRAELGSTGTSTKVFAIGPLHELSAIDAAASSLQEQDGSCISWLDTQAPGSVLYASLGSVIPVQKDEFAEVAWGLAGSGVPFLWVVRRGLVAGGGESDPDLPDGFERAVEGRGKVVRWAPQREALAHGAVGGFWTHSGWNSTLESVHEGVPMLCRPLFGDQPVNARYVGEAWKNGVLLMEGEKKLERGKIAQAIRAFMDPGEKGDEMRERAEELRRQSAACLEPGGGSTCRAVDELVDHILSL</sequence>
<evidence type="ECO:0000256" key="1">
    <source>
        <dbReference type="ARBA" id="ARBA00009995"/>
    </source>
</evidence>
<evidence type="ECO:0008006" key="6">
    <source>
        <dbReference type="Google" id="ProtNLM"/>
    </source>
</evidence>
<comment type="similarity">
    <text evidence="1">Belongs to the UDP-glycosyltransferase family.</text>
</comment>
<dbReference type="GO" id="GO:0080043">
    <property type="term" value="F:quercetin 3-O-glucosyltransferase activity"/>
    <property type="evidence" value="ECO:0000318"/>
    <property type="project" value="GO_Central"/>
</dbReference>
<dbReference type="GO" id="GO:0080044">
    <property type="term" value="F:quercetin 7-O-glucosyltransferase activity"/>
    <property type="evidence" value="ECO:0000318"/>
    <property type="project" value="GO_Central"/>
</dbReference>
<dbReference type="EnsemblPlants" id="KQJ92047">
    <property type="protein sequence ID" value="KQJ92047"/>
    <property type="gene ID" value="BRADI_4g41410v3"/>
</dbReference>
<dbReference type="SUPFAM" id="SSF53756">
    <property type="entry name" value="UDP-Glycosyltransferase/glycogen phosphorylase"/>
    <property type="match status" value="1"/>
</dbReference>
<dbReference type="OrthoDB" id="5835829at2759"/>